<reference evidence="1 2" key="1">
    <citation type="journal article" date="2023" name="Hortic Res">
        <title>Pangenome of water caltrop reveals structural variations and asymmetric subgenome divergence after allopolyploidization.</title>
        <authorList>
            <person name="Zhang X."/>
            <person name="Chen Y."/>
            <person name="Wang L."/>
            <person name="Yuan Y."/>
            <person name="Fang M."/>
            <person name="Shi L."/>
            <person name="Lu R."/>
            <person name="Comes H.P."/>
            <person name="Ma Y."/>
            <person name="Chen Y."/>
            <person name="Huang G."/>
            <person name="Zhou Y."/>
            <person name="Zheng Z."/>
            <person name="Qiu Y."/>
        </authorList>
    </citation>
    <scope>NUCLEOTIDE SEQUENCE [LARGE SCALE GENOMIC DNA]</scope>
    <source>
        <strain evidence="1">F231</strain>
    </source>
</reference>
<accession>A0AAN7MFV8</accession>
<dbReference type="AlphaFoldDB" id="A0AAN7MFV8"/>
<gene>
    <name evidence="1" type="ORF">SAY86_028686</name>
</gene>
<comment type="caution">
    <text evidence="1">The sequence shown here is derived from an EMBL/GenBank/DDBJ whole genome shotgun (WGS) entry which is preliminary data.</text>
</comment>
<evidence type="ECO:0000313" key="1">
    <source>
        <dbReference type="EMBL" id="KAK4796360.1"/>
    </source>
</evidence>
<organism evidence="1 2">
    <name type="scientific">Trapa natans</name>
    <name type="common">Water chestnut</name>
    <dbReference type="NCBI Taxonomy" id="22666"/>
    <lineage>
        <taxon>Eukaryota</taxon>
        <taxon>Viridiplantae</taxon>
        <taxon>Streptophyta</taxon>
        <taxon>Embryophyta</taxon>
        <taxon>Tracheophyta</taxon>
        <taxon>Spermatophyta</taxon>
        <taxon>Magnoliopsida</taxon>
        <taxon>eudicotyledons</taxon>
        <taxon>Gunneridae</taxon>
        <taxon>Pentapetalae</taxon>
        <taxon>rosids</taxon>
        <taxon>malvids</taxon>
        <taxon>Myrtales</taxon>
        <taxon>Lythraceae</taxon>
        <taxon>Trapa</taxon>
    </lineage>
</organism>
<dbReference type="Proteomes" id="UP001346149">
    <property type="component" value="Unassembled WGS sequence"/>
</dbReference>
<proteinExistence type="predicted"/>
<keyword evidence="2" id="KW-1185">Reference proteome</keyword>
<protein>
    <submittedName>
        <fullName evidence="1">Uncharacterized protein</fullName>
    </submittedName>
</protein>
<evidence type="ECO:0000313" key="2">
    <source>
        <dbReference type="Proteomes" id="UP001346149"/>
    </source>
</evidence>
<dbReference type="EMBL" id="JAXQNO010000006">
    <property type="protein sequence ID" value="KAK4796360.1"/>
    <property type="molecule type" value="Genomic_DNA"/>
</dbReference>
<name>A0AAN7MFV8_TRANT</name>
<sequence length="103" mass="11305">MMGYRGLSFTARSNSTYLEIAHCSPDLPSSGIIWFQWLIDCRDAAQVLPGAKQKPEDDGNEATGLHLPCVFFVLLRDSLCSCPCTVSPNATTSKVSSKSREDY</sequence>